<dbReference type="AlphaFoldDB" id="C0CY86"/>
<dbReference type="NCBIfam" id="TIGR00099">
    <property type="entry name" value="Cof-subfamily"/>
    <property type="match status" value="1"/>
</dbReference>
<dbReference type="InterPro" id="IPR036412">
    <property type="entry name" value="HAD-like_sf"/>
</dbReference>
<dbReference type="Gene3D" id="3.30.1240.10">
    <property type="match status" value="1"/>
</dbReference>
<sequence>MTGKMIKLIVSDVDGTLVEDGSGGVNPELFDVILKLREKGIQFAIASGRPWASVEGAFEPVKKKIFYIANNGAYLGCHGRSLFVNPIEPELVREVIEAVRRHPDLSAIYAGQDGDYMDSENDALYRWMLEGYKFNIRRVKDVLALEDPCIKISIYKEQDVEHAAADIREAFQDRMKITLAGEMWMDCMAQGVNKGQAVKRLQESLEIRPEETMAFGDQLNDIEMLQQAYYSFAVANAREEVRKLARFQADSNKNDGVLKVLKQLL</sequence>
<keyword evidence="1" id="KW-0378">Hydrolase</keyword>
<dbReference type="NCBIfam" id="TIGR01484">
    <property type="entry name" value="HAD-SF-IIB"/>
    <property type="match status" value="1"/>
</dbReference>
<dbReference type="SFLD" id="SFLDS00003">
    <property type="entry name" value="Haloacid_Dehalogenase"/>
    <property type="match status" value="1"/>
</dbReference>
<protein>
    <submittedName>
        <fullName evidence="1">Cof-like hydrolase</fullName>
    </submittedName>
</protein>
<dbReference type="GO" id="GO:0016791">
    <property type="term" value="F:phosphatase activity"/>
    <property type="evidence" value="ECO:0007669"/>
    <property type="project" value="UniProtKB-ARBA"/>
</dbReference>
<keyword evidence="2" id="KW-1185">Reference proteome</keyword>
<dbReference type="GO" id="GO:0005829">
    <property type="term" value="C:cytosol"/>
    <property type="evidence" value="ECO:0007669"/>
    <property type="project" value="TreeGrafter"/>
</dbReference>
<dbReference type="InterPro" id="IPR000150">
    <property type="entry name" value="Cof"/>
</dbReference>
<dbReference type="SFLD" id="SFLDG01144">
    <property type="entry name" value="C2.B.4:_PGP_Like"/>
    <property type="match status" value="1"/>
</dbReference>
<name>C0CY86_9FIRM</name>
<proteinExistence type="predicted"/>
<dbReference type="HOGENOM" id="CLU_044146_5_1_9"/>
<dbReference type="InterPro" id="IPR023214">
    <property type="entry name" value="HAD_sf"/>
</dbReference>
<evidence type="ECO:0000313" key="1">
    <source>
        <dbReference type="EMBL" id="EEG55941.1"/>
    </source>
</evidence>
<organism evidence="1 2">
    <name type="scientific">[Clostridium] asparagiforme DSM 15981</name>
    <dbReference type="NCBI Taxonomy" id="518636"/>
    <lineage>
        <taxon>Bacteria</taxon>
        <taxon>Bacillati</taxon>
        <taxon>Bacillota</taxon>
        <taxon>Clostridia</taxon>
        <taxon>Lachnospirales</taxon>
        <taxon>Lachnospiraceae</taxon>
        <taxon>Enterocloster</taxon>
    </lineage>
</organism>
<gene>
    <name evidence="1" type="ORF">CLOSTASPAR_01962</name>
</gene>
<accession>C0CY86</accession>
<comment type="caution">
    <text evidence="1">The sequence shown here is derived from an EMBL/GenBank/DDBJ whole genome shotgun (WGS) entry which is preliminary data.</text>
</comment>
<dbReference type="PANTHER" id="PTHR10000">
    <property type="entry name" value="PHOSPHOSERINE PHOSPHATASE"/>
    <property type="match status" value="1"/>
</dbReference>
<dbReference type="SUPFAM" id="SSF56784">
    <property type="entry name" value="HAD-like"/>
    <property type="match status" value="1"/>
</dbReference>
<dbReference type="InterPro" id="IPR006379">
    <property type="entry name" value="HAD-SF_hydro_IIB"/>
</dbReference>
<dbReference type="PANTHER" id="PTHR10000:SF8">
    <property type="entry name" value="HAD SUPERFAMILY HYDROLASE-LIKE, TYPE 3"/>
    <property type="match status" value="1"/>
</dbReference>
<dbReference type="Proteomes" id="UP000004756">
    <property type="component" value="Unassembled WGS sequence"/>
</dbReference>
<dbReference type="CDD" id="cd07518">
    <property type="entry name" value="HAD_YbiV-Like"/>
    <property type="match status" value="1"/>
</dbReference>
<dbReference type="SFLD" id="SFLDG01140">
    <property type="entry name" value="C2.B:_Phosphomannomutase_and_P"/>
    <property type="match status" value="1"/>
</dbReference>
<dbReference type="EMBL" id="ACCJ01000107">
    <property type="protein sequence ID" value="EEG55941.1"/>
    <property type="molecule type" value="Genomic_DNA"/>
</dbReference>
<dbReference type="Pfam" id="PF08282">
    <property type="entry name" value="Hydrolase_3"/>
    <property type="match status" value="1"/>
</dbReference>
<evidence type="ECO:0000313" key="2">
    <source>
        <dbReference type="Proteomes" id="UP000004756"/>
    </source>
</evidence>
<dbReference type="GO" id="GO:0000287">
    <property type="term" value="F:magnesium ion binding"/>
    <property type="evidence" value="ECO:0007669"/>
    <property type="project" value="TreeGrafter"/>
</dbReference>
<dbReference type="Gene3D" id="3.40.50.1000">
    <property type="entry name" value="HAD superfamily/HAD-like"/>
    <property type="match status" value="1"/>
</dbReference>
<reference evidence="1 2" key="1">
    <citation type="submission" date="2009-02" db="EMBL/GenBank/DDBJ databases">
        <title>Draft genome sequence of Clostridium asparagiforme (DSM 15981).</title>
        <authorList>
            <person name="Sudarsanam P."/>
            <person name="Ley R."/>
            <person name="Guruge J."/>
            <person name="Turnbaugh P.J."/>
            <person name="Mahowald M."/>
            <person name="Liep D."/>
            <person name="Gordon J."/>
        </authorList>
    </citation>
    <scope>NUCLEOTIDE SEQUENCE [LARGE SCALE GENOMIC DNA]</scope>
    <source>
        <strain evidence="1 2">DSM 15981</strain>
    </source>
</reference>